<dbReference type="GeneID" id="80034036"/>
<accession>A0A3G2KJ02</accession>
<proteinExistence type="predicted"/>
<dbReference type="KEGG" id="vg:80034036"/>
<gene>
    <name evidence="1" type="primary">1</name>
    <name evidence="1" type="ORF">PBI_RYAN_1</name>
</gene>
<name>A0A3G2KJ02_9CAUD</name>
<protein>
    <submittedName>
        <fullName evidence="1">Uncharacterized protein</fullName>
    </submittedName>
</protein>
<dbReference type="Proteomes" id="UP000280567">
    <property type="component" value="Segment"/>
</dbReference>
<sequence length="72" mass="7706">MAATLGTMTAKVLIQIGDGEPIEVGVMDIDLIPKQKPVMRGSDFKVNVKADLDAEATAQGVYRRFENLGSAL</sequence>
<evidence type="ECO:0000313" key="1">
    <source>
        <dbReference type="EMBL" id="AYN58995.1"/>
    </source>
</evidence>
<organism evidence="1 2">
    <name type="scientific">Arthrobacter phage Ryan</name>
    <dbReference type="NCBI Taxonomy" id="2419968"/>
    <lineage>
        <taxon>Viruses</taxon>
        <taxon>Duplodnaviria</taxon>
        <taxon>Heunggongvirae</taxon>
        <taxon>Uroviricota</taxon>
        <taxon>Caudoviricetes</taxon>
        <taxon>Daemsvirinae</taxon>
        <taxon>Nanditavirus</taxon>
        <taxon>Nanditavirus ryan</taxon>
    </lineage>
</organism>
<dbReference type="RefSeq" id="YP_010760897.1">
    <property type="nucleotide sequence ID" value="NC_073589.1"/>
</dbReference>
<dbReference type="EMBL" id="MH834627">
    <property type="protein sequence ID" value="AYN58995.1"/>
    <property type="molecule type" value="Genomic_DNA"/>
</dbReference>
<keyword evidence="2" id="KW-1185">Reference proteome</keyword>
<evidence type="ECO:0000313" key="2">
    <source>
        <dbReference type="Proteomes" id="UP000280567"/>
    </source>
</evidence>
<reference evidence="1 2" key="1">
    <citation type="submission" date="2018-09" db="EMBL/GenBank/DDBJ databases">
        <authorList>
            <person name="Rimple P.A."/>
            <person name="Stoner T.H."/>
            <person name="Garlena R.A."/>
            <person name="Russell D.A."/>
            <person name="Pope W.H."/>
            <person name="Jacobs-Sera D."/>
            <person name="Hatfull G.F."/>
        </authorList>
    </citation>
    <scope>NUCLEOTIDE SEQUENCE [LARGE SCALE GENOMIC DNA]</scope>
</reference>